<dbReference type="GO" id="GO:0004842">
    <property type="term" value="F:ubiquitin-protein transferase activity"/>
    <property type="evidence" value="ECO:0007669"/>
    <property type="project" value="InterPro"/>
</dbReference>
<name>A0A9N8DNQ6_9STRA</name>
<accession>A0A9N8DNQ6</accession>
<dbReference type="InterPro" id="IPR004181">
    <property type="entry name" value="Znf_MIZ"/>
</dbReference>
<dbReference type="Gene3D" id="3.30.40.10">
    <property type="entry name" value="Zinc/RING finger domain, C3HC4 (zinc finger)"/>
    <property type="match status" value="1"/>
</dbReference>
<gene>
    <name evidence="7" type="ORF">SEMRO_181_G079080.1</name>
</gene>
<dbReference type="SUPFAM" id="SSF57850">
    <property type="entry name" value="RING/U-box"/>
    <property type="match status" value="1"/>
</dbReference>
<dbReference type="InterPro" id="IPR003613">
    <property type="entry name" value="Ubox_domain"/>
</dbReference>
<keyword evidence="1" id="KW-0479">Metal-binding</keyword>
<evidence type="ECO:0000256" key="4">
    <source>
        <dbReference type="PROSITE-ProRule" id="PRU00452"/>
    </source>
</evidence>
<evidence type="ECO:0000313" key="8">
    <source>
        <dbReference type="Proteomes" id="UP001153069"/>
    </source>
</evidence>
<organism evidence="7 8">
    <name type="scientific">Seminavis robusta</name>
    <dbReference type="NCBI Taxonomy" id="568900"/>
    <lineage>
        <taxon>Eukaryota</taxon>
        <taxon>Sar</taxon>
        <taxon>Stramenopiles</taxon>
        <taxon>Ochrophyta</taxon>
        <taxon>Bacillariophyta</taxon>
        <taxon>Bacillariophyceae</taxon>
        <taxon>Bacillariophycidae</taxon>
        <taxon>Naviculales</taxon>
        <taxon>Naviculaceae</taxon>
        <taxon>Seminavis</taxon>
    </lineage>
</organism>
<dbReference type="PROSITE" id="PS51698">
    <property type="entry name" value="U_BOX"/>
    <property type="match status" value="1"/>
</dbReference>
<dbReference type="Proteomes" id="UP001153069">
    <property type="component" value="Unassembled WGS sequence"/>
</dbReference>
<keyword evidence="2 4" id="KW-0863">Zinc-finger</keyword>
<dbReference type="OrthoDB" id="424220at2759"/>
<sequence>MNDSTANPPDAFLCPLTLEVMQDPVINRKTGHLFEKKAILRWIQRGNNTCPLTRLPLELSDLEEDIGLRYEISEWKEVLTMHEKLAGVSSQYDPKRLRRGSGEGTRVVSCFC</sequence>
<evidence type="ECO:0000256" key="3">
    <source>
        <dbReference type="ARBA" id="ARBA00022833"/>
    </source>
</evidence>
<dbReference type="PANTHER" id="PTHR45958">
    <property type="entry name" value="RING-TYPE E3 UBIQUITIN TRANSFERASE"/>
    <property type="match status" value="1"/>
</dbReference>
<evidence type="ECO:0000259" key="6">
    <source>
        <dbReference type="PROSITE" id="PS51698"/>
    </source>
</evidence>
<comment type="caution">
    <text evidence="7">The sequence shown here is derived from an EMBL/GenBank/DDBJ whole genome shotgun (WGS) entry which is preliminary data.</text>
</comment>
<reference evidence="7" key="1">
    <citation type="submission" date="2020-06" db="EMBL/GenBank/DDBJ databases">
        <authorList>
            <consortium name="Plant Systems Biology data submission"/>
        </authorList>
    </citation>
    <scope>NUCLEOTIDE SEQUENCE</scope>
    <source>
        <strain evidence="7">D6</strain>
    </source>
</reference>
<proteinExistence type="predicted"/>
<dbReference type="GO" id="GO:0008270">
    <property type="term" value="F:zinc ion binding"/>
    <property type="evidence" value="ECO:0007669"/>
    <property type="project" value="UniProtKB-KW"/>
</dbReference>
<dbReference type="SMART" id="SM00504">
    <property type="entry name" value="Ubox"/>
    <property type="match status" value="1"/>
</dbReference>
<dbReference type="EMBL" id="CAICTM010000180">
    <property type="protein sequence ID" value="CAB9503956.1"/>
    <property type="molecule type" value="Genomic_DNA"/>
</dbReference>
<feature type="domain" description="SP-RING-type" evidence="5">
    <location>
        <begin position="1"/>
        <end position="77"/>
    </location>
</feature>
<evidence type="ECO:0000259" key="5">
    <source>
        <dbReference type="PROSITE" id="PS51044"/>
    </source>
</evidence>
<dbReference type="GO" id="GO:0016567">
    <property type="term" value="P:protein ubiquitination"/>
    <property type="evidence" value="ECO:0007669"/>
    <property type="project" value="InterPro"/>
</dbReference>
<dbReference type="AlphaFoldDB" id="A0A9N8DNQ6"/>
<dbReference type="InterPro" id="IPR045210">
    <property type="entry name" value="RING-Ubox_PUB"/>
</dbReference>
<protein>
    <submittedName>
        <fullName evidence="7">SAM and U-box domain-containing protein 1</fullName>
    </submittedName>
</protein>
<dbReference type="PROSITE" id="PS51044">
    <property type="entry name" value="ZF_SP_RING"/>
    <property type="match status" value="1"/>
</dbReference>
<dbReference type="CDD" id="cd16664">
    <property type="entry name" value="RING-Ubox_PUB"/>
    <property type="match status" value="1"/>
</dbReference>
<dbReference type="InterPro" id="IPR052608">
    <property type="entry name" value="U-box_domain_protein"/>
</dbReference>
<evidence type="ECO:0000313" key="7">
    <source>
        <dbReference type="EMBL" id="CAB9503956.1"/>
    </source>
</evidence>
<evidence type="ECO:0000256" key="2">
    <source>
        <dbReference type="ARBA" id="ARBA00022771"/>
    </source>
</evidence>
<keyword evidence="8" id="KW-1185">Reference proteome</keyword>
<evidence type="ECO:0000256" key="1">
    <source>
        <dbReference type="ARBA" id="ARBA00022723"/>
    </source>
</evidence>
<feature type="domain" description="U-box" evidence="6">
    <location>
        <begin position="7"/>
        <end position="82"/>
    </location>
</feature>
<dbReference type="PANTHER" id="PTHR45958:SF18">
    <property type="entry name" value="U-BOX DOMAIN-CONTAINING PROTEIN"/>
    <property type="match status" value="1"/>
</dbReference>
<dbReference type="InterPro" id="IPR013083">
    <property type="entry name" value="Znf_RING/FYVE/PHD"/>
</dbReference>
<keyword evidence="3" id="KW-0862">Zinc</keyword>
<dbReference type="Pfam" id="PF04564">
    <property type="entry name" value="U-box"/>
    <property type="match status" value="1"/>
</dbReference>